<keyword evidence="3" id="KW-0285">Flavoprotein</keyword>
<dbReference type="EC" id="1.1.2.4" evidence="7"/>
<comment type="cofactor">
    <cofactor evidence="1">
        <name>FAD</name>
        <dbReference type="ChEBI" id="CHEBI:57692"/>
    </cofactor>
</comment>
<sequence length="489" mass="55554">MIIKTKQDEIQNYLVDASNFKGKCDAVYIPLNKEELINILKEANQQKIKVTVSGAGTGLTGARVPEEGIVISTEKLNSIIEINTEENYVIVEPGVYLSHLLDELKKVNRFYPPDPTEKNCFIGGTVATNASGAKTFKYGATRNFVQELEIILADGDELYLKRGDIVSDGNKLRLTAKSGKEILLELPEINLPVTKNASGYFIKPDMDAIDLFIGSEGTLGVFSKIKLKILPYPERIISMVAFFNNEIDALSFIDEARNISYQTREKNSEDEIDALALEFFDGNSLKFLSLDFPNIPSNTSAAVWFEQEAKLINEDLLIEKWFNLVSKYKVGEENIWFATSEPERKKIEEFRHAISWKVNEYISRNDFRKLGTDVAVPDNQMINFYNYLIELMSDSEIDYVLYGHLGNSHFHLNMLPKNEIEFEKGRELYRKICLKAIELKGTVSAEHGIGKIKVQYLIDMFGERTVDQMKSIKKQLDPNYILGVGNIFK</sequence>
<dbReference type="PANTHER" id="PTHR11748">
    <property type="entry name" value="D-LACTATE DEHYDROGENASE"/>
    <property type="match status" value="1"/>
</dbReference>
<dbReference type="GO" id="GO:0004458">
    <property type="term" value="F:D-lactate dehydrogenase (cytochrome) activity"/>
    <property type="evidence" value="ECO:0007669"/>
    <property type="project" value="UniProtKB-EC"/>
</dbReference>
<keyword evidence="5" id="KW-0809">Transit peptide</keyword>
<gene>
    <name evidence="9" type="ORF">ENS31_01465</name>
</gene>
<evidence type="ECO:0000256" key="3">
    <source>
        <dbReference type="ARBA" id="ARBA00022630"/>
    </source>
</evidence>
<dbReference type="PROSITE" id="PS51387">
    <property type="entry name" value="FAD_PCMH"/>
    <property type="match status" value="1"/>
</dbReference>
<dbReference type="Gene3D" id="3.30.70.2740">
    <property type="match status" value="1"/>
</dbReference>
<evidence type="ECO:0000256" key="4">
    <source>
        <dbReference type="ARBA" id="ARBA00022827"/>
    </source>
</evidence>
<dbReference type="InterPro" id="IPR016164">
    <property type="entry name" value="FAD-linked_Oxase-like_C"/>
</dbReference>
<name>A0A7V2ZHN6_9BACT</name>
<dbReference type="SUPFAM" id="SSF55103">
    <property type="entry name" value="FAD-linked oxidases, C-terminal domain"/>
    <property type="match status" value="1"/>
</dbReference>
<dbReference type="InterPro" id="IPR004113">
    <property type="entry name" value="FAD-bd_oxidored_4_C"/>
</dbReference>
<keyword evidence="6" id="KW-0560">Oxidoreductase</keyword>
<evidence type="ECO:0000256" key="7">
    <source>
        <dbReference type="ARBA" id="ARBA00038897"/>
    </source>
</evidence>
<accession>A0A7V2ZHN6</accession>
<protein>
    <recommendedName>
        <fullName evidence="7">D-lactate dehydrogenase (cytochrome)</fullName>
        <ecNumber evidence="7">1.1.2.4</ecNumber>
    </recommendedName>
</protein>
<proteinExistence type="inferred from homology"/>
<evidence type="ECO:0000256" key="6">
    <source>
        <dbReference type="ARBA" id="ARBA00023002"/>
    </source>
</evidence>
<dbReference type="InterPro" id="IPR016166">
    <property type="entry name" value="FAD-bd_PCMH"/>
</dbReference>
<dbReference type="Gene3D" id="3.30.465.10">
    <property type="match status" value="1"/>
</dbReference>
<dbReference type="Pfam" id="PF01565">
    <property type="entry name" value="FAD_binding_4"/>
    <property type="match status" value="1"/>
</dbReference>
<dbReference type="GO" id="GO:0008720">
    <property type="term" value="F:D-lactate dehydrogenase (NAD+) activity"/>
    <property type="evidence" value="ECO:0007669"/>
    <property type="project" value="TreeGrafter"/>
</dbReference>
<evidence type="ECO:0000313" key="9">
    <source>
        <dbReference type="EMBL" id="HFI90179.1"/>
    </source>
</evidence>
<evidence type="ECO:0000256" key="5">
    <source>
        <dbReference type="ARBA" id="ARBA00022946"/>
    </source>
</evidence>
<evidence type="ECO:0000256" key="2">
    <source>
        <dbReference type="ARBA" id="ARBA00008000"/>
    </source>
</evidence>
<dbReference type="AlphaFoldDB" id="A0A7V2ZHN6"/>
<comment type="caution">
    <text evidence="9">The sequence shown here is derived from an EMBL/GenBank/DDBJ whole genome shotgun (WGS) entry which is preliminary data.</text>
</comment>
<evidence type="ECO:0000256" key="1">
    <source>
        <dbReference type="ARBA" id="ARBA00001974"/>
    </source>
</evidence>
<dbReference type="GO" id="GO:0071949">
    <property type="term" value="F:FAD binding"/>
    <property type="evidence" value="ECO:0007669"/>
    <property type="project" value="InterPro"/>
</dbReference>
<dbReference type="InterPro" id="IPR006094">
    <property type="entry name" value="Oxid_FAD_bind_N"/>
</dbReference>
<dbReference type="GO" id="GO:1903457">
    <property type="term" value="P:lactate catabolic process"/>
    <property type="evidence" value="ECO:0007669"/>
    <property type="project" value="TreeGrafter"/>
</dbReference>
<dbReference type="InterPro" id="IPR016171">
    <property type="entry name" value="Vanillyl_alc_oxidase_C-sub2"/>
</dbReference>
<dbReference type="Gene3D" id="1.10.45.10">
    <property type="entry name" value="Vanillyl-alcohol Oxidase, Chain A, domain 4"/>
    <property type="match status" value="1"/>
</dbReference>
<reference evidence="9" key="1">
    <citation type="journal article" date="2020" name="mSystems">
        <title>Genome- and Community-Level Interaction Insights into Carbon Utilization and Element Cycling Functions of Hydrothermarchaeota in Hydrothermal Sediment.</title>
        <authorList>
            <person name="Zhou Z."/>
            <person name="Liu Y."/>
            <person name="Xu W."/>
            <person name="Pan J."/>
            <person name="Luo Z.H."/>
            <person name="Li M."/>
        </authorList>
    </citation>
    <scope>NUCLEOTIDE SEQUENCE [LARGE SCALE GENOMIC DNA]</scope>
    <source>
        <strain evidence="9">SpSt-479</strain>
    </source>
</reference>
<dbReference type="InterPro" id="IPR016169">
    <property type="entry name" value="FAD-bd_PCMH_sub2"/>
</dbReference>
<dbReference type="PANTHER" id="PTHR11748:SF111">
    <property type="entry name" value="D-LACTATE DEHYDROGENASE, MITOCHONDRIAL-RELATED"/>
    <property type="match status" value="1"/>
</dbReference>
<keyword evidence="4" id="KW-0274">FAD</keyword>
<dbReference type="EMBL" id="DSUJ01000002">
    <property type="protein sequence ID" value="HFI90179.1"/>
    <property type="molecule type" value="Genomic_DNA"/>
</dbReference>
<comment type="similarity">
    <text evidence="2">Belongs to the FAD-binding oxidoreductase/transferase type 4 family.</text>
</comment>
<dbReference type="InterPro" id="IPR036318">
    <property type="entry name" value="FAD-bd_PCMH-like_sf"/>
</dbReference>
<evidence type="ECO:0000259" key="8">
    <source>
        <dbReference type="PROSITE" id="PS51387"/>
    </source>
</evidence>
<dbReference type="SUPFAM" id="SSF56176">
    <property type="entry name" value="FAD-binding/transporter-associated domain-like"/>
    <property type="match status" value="1"/>
</dbReference>
<organism evidence="9">
    <name type="scientific">Ignavibacterium album</name>
    <dbReference type="NCBI Taxonomy" id="591197"/>
    <lineage>
        <taxon>Bacteria</taxon>
        <taxon>Pseudomonadati</taxon>
        <taxon>Ignavibacteriota</taxon>
        <taxon>Ignavibacteria</taxon>
        <taxon>Ignavibacteriales</taxon>
        <taxon>Ignavibacteriaceae</taxon>
        <taxon>Ignavibacterium</taxon>
    </lineage>
</organism>
<feature type="domain" description="FAD-binding PCMH-type" evidence="8">
    <location>
        <begin position="20"/>
        <end position="232"/>
    </location>
</feature>
<dbReference type="Pfam" id="PF02913">
    <property type="entry name" value="FAD-oxidase_C"/>
    <property type="match status" value="1"/>
</dbReference>